<dbReference type="EC" id="7.2.2.10" evidence="2"/>
<feature type="transmembrane region" description="Helical" evidence="9">
    <location>
        <begin position="92"/>
        <end position="111"/>
    </location>
</feature>
<keyword evidence="7 9" id="KW-1133">Transmembrane helix</keyword>
<keyword evidence="3 9" id="KW-0812">Transmembrane</keyword>
<dbReference type="InterPro" id="IPR001757">
    <property type="entry name" value="P_typ_ATPase"/>
</dbReference>
<dbReference type="PRINTS" id="PR00119">
    <property type="entry name" value="CATATPASE"/>
</dbReference>
<dbReference type="InterPro" id="IPR023298">
    <property type="entry name" value="ATPase_P-typ_TM_dom_sf"/>
</dbReference>
<feature type="transmembrane region" description="Helical" evidence="9">
    <location>
        <begin position="814"/>
        <end position="832"/>
    </location>
</feature>
<evidence type="ECO:0000256" key="7">
    <source>
        <dbReference type="ARBA" id="ARBA00022989"/>
    </source>
</evidence>
<dbReference type="InterPro" id="IPR004014">
    <property type="entry name" value="ATPase_P-typ_cation-transptr_N"/>
</dbReference>
<keyword evidence="4" id="KW-0547">Nucleotide-binding</keyword>
<dbReference type="InterPro" id="IPR006068">
    <property type="entry name" value="ATPase_P-typ_cation-transptr_C"/>
</dbReference>
<comment type="caution">
    <text evidence="11">The sequence shown here is derived from an EMBL/GenBank/DDBJ whole genome shotgun (WGS) entry which is preliminary data.</text>
</comment>
<evidence type="ECO:0000256" key="9">
    <source>
        <dbReference type="SAM" id="Phobius"/>
    </source>
</evidence>
<sequence length="861" mass="94360">LTEMIRMNTHEASRLTYQDVAERFQADLQNGLTSGEVAQRRRLYGFNEFDISEDEPLWKKYLGQFKDPLILLLLASAFVSMCMKQFDDAVSITVAIIIVVTVAFVQMLSNCKLLSMTERQRTIDHIRDGHLETFLARELVPGDVVHISMGDRVPADIRLYEAVDLAIDESSFTGETESAQKTIEQGRLHKSNGVVHLDNIAFMGTLVRCGNGKGIVVGTAENSQFGELFKLMQGEEPPKTPLQLSMDQLGKQLSCYSFCIIGIIMFLGWLQGRHLLDMFTIGVSLAVAAIPEGLPIVVTVTLAIGVMRMAKRQAIVKKLPIVETLGCANVLCVDKTGTLTKNEMTVTQIFTADGQLAEVTGVGYNGAGDVITSTNELVRENTHLSFTKLVQAGVLCNNAQIIDGCLRGQPTEGAILACAMKGAADRILPMCRMFYDNGHLSPLTAKQNQNYVYQASRMGTGGLRVLAVAEGLDMSSLAFLGLVGIIDPPREGVRDAVTTLISTGVSVKMVTGDAKETAIAIASRLGLYAIGGCSLSGDDIDHLDVGSLQRMINNVAVFYRVSPRHKHAIVKALQANHMVVGMTGDGVNDAIALRSADIGIALGRTGTDVSKEAADMILVDDNFSTIMSAIEEGKAIFHNIKNFVRFQLSTSIAALTLITMSTVMQLPNPLNAMQILWINIIMDGPPAQSLGVEPVDHDVIRQPPRKSKDPIITRHLLLNVIISAMIIVMGTLWVFSRELSDNKITPRDTTMTFTCFVFFDMFNALSCRSQTKSIVQIGFFTNRVFLMAVGGSLIGQLLVVYFPPLQKIFQTEALYVSDFIFLICLTSSVFIVSEVKKLLEKRWTHQKYPDHHNTYLSATTV</sequence>
<dbReference type="Gene3D" id="2.70.150.10">
    <property type="entry name" value="Calcium-transporting ATPase, cytoplasmic transduction domain A"/>
    <property type="match status" value="1"/>
</dbReference>
<evidence type="ECO:0000259" key="10">
    <source>
        <dbReference type="SMART" id="SM00831"/>
    </source>
</evidence>
<feature type="transmembrane region" description="Helical" evidence="9">
    <location>
        <begin position="253"/>
        <end position="272"/>
    </location>
</feature>
<evidence type="ECO:0000313" key="12">
    <source>
        <dbReference type="Proteomes" id="UP001208570"/>
    </source>
</evidence>
<dbReference type="Pfam" id="PF00690">
    <property type="entry name" value="Cation_ATPase_N"/>
    <property type="match status" value="1"/>
</dbReference>
<dbReference type="EMBL" id="JAODUP010000422">
    <property type="protein sequence ID" value="KAK2150123.1"/>
    <property type="molecule type" value="Genomic_DNA"/>
</dbReference>
<dbReference type="SUPFAM" id="SSF81653">
    <property type="entry name" value="Calcium ATPase, transduction domain A"/>
    <property type="match status" value="1"/>
</dbReference>
<feature type="domain" description="Cation-transporting P-type ATPase N-terminal" evidence="10">
    <location>
        <begin position="11"/>
        <end position="85"/>
    </location>
</feature>
<accession>A0AAD9JBP6</accession>
<dbReference type="GO" id="GO:0016020">
    <property type="term" value="C:membrane"/>
    <property type="evidence" value="ECO:0007669"/>
    <property type="project" value="UniProtKB-SubCell"/>
</dbReference>
<dbReference type="Gene3D" id="3.40.50.1000">
    <property type="entry name" value="HAD superfamily/HAD-like"/>
    <property type="match status" value="1"/>
</dbReference>
<dbReference type="SMART" id="SM00831">
    <property type="entry name" value="Cation_ATPase_N"/>
    <property type="match status" value="1"/>
</dbReference>
<dbReference type="Pfam" id="PF00122">
    <property type="entry name" value="E1-E2_ATPase"/>
    <property type="match status" value="1"/>
</dbReference>
<dbReference type="SFLD" id="SFLDF00027">
    <property type="entry name" value="p-type_atpase"/>
    <property type="match status" value="1"/>
</dbReference>
<gene>
    <name evidence="11" type="ORF">LSH36_422g02031</name>
</gene>
<feature type="transmembrane region" description="Helical" evidence="9">
    <location>
        <begin position="750"/>
        <end position="767"/>
    </location>
</feature>
<dbReference type="Proteomes" id="UP001208570">
    <property type="component" value="Unassembled WGS sequence"/>
</dbReference>
<dbReference type="GO" id="GO:0005524">
    <property type="term" value="F:ATP binding"/>
    <property type="evidence" value="ECO:0007669"/>
    <property type="project" value="UniProtKB-KW"/>
</dbReference>
<keyword evidence="8 9" id="KW-0472">Membrane</keyword>
<evidence type="ECO:0000256" key="6">
    <source>
        <dbReference type="ARBA" id="ARBA00022967"/>
    </source>
</evidence>
<dbReference type="InterPro" id="IPR023214">
    <property type="entry name" value="HAD_sf"/>
</dbReference>
<dbReference type="InterPro" id="IPR023299">
    <property type="entry name" value="ATPase_P-typ_cyto_dom_N"/>
</dbReference>
<organism evidence="11 12">
    <name type="scientific">Paralvinella palmiformis</name>
    <dbReference type="NCBI Taxonomy" id="53620"/>
    <lineage>
        <taxon>Eukaryota</taxon>
        <taxon>Metazoa</taxon>
        <taxon>Spiralia</taxon>
        <taxon>Lophotrochozoa</taxon>
        <taxon>Annelida</taxon>
        <taxon>Polychaeta</taxon>
        <taxon>Sedentaria</taxon>
        <taxon>Canalipalpata</taxon>
        <taxon>Terebellida</taxon>
        <taxon>Terebelliformia</taxon>
        <taxon>Alvinellidae</taxon>
        <taxon>Paralvinella</taxon>
    </lineage>
</organism>
<keyword evidence="6" id="KW-1278">Translocase</keyword>
<feature type="transmembrane region" description="Helical" evidence="9">
    <location>
        <begin position="779"/>
        <end position="802"/>
    </location>
</feature>
<feature type="transmembrane region" description="Helical" evidence="9">
    <location>
        <begin position="278"/>
        <end position="307"/>
    </location>
</feature>
<dbReference type="GO" id="GO:0016887">
    <property type="term" value="F:ATP hydrolysis activity"/>
    <property type="evidence" value="ECO:0007669"/>
    <property type="project" value="InterPro"/>
</dbReference>
<evidence type="ECO:0000256" key="1">
    <source>
        <dbReference type="ARBA" id="ARBA00004141"/>
    </source>
</evidence>
<dbReference type="SFLD" id="SFLDS00003">
    <property type="entry name" value="Haloacid_Dehalogenase"/>
    <property type="match status" value="1"/>
</dbReference>
<evidence type="ECO:0000256" key="8">
    <source>
        <dbReference type="ARBA" id="ARBA00023136"/>
    </source>
</evidence>
<protein>
    <recommendedName>
        <fullName evidence="2">P-type Ca(2+) transporter</fullName>
        <ecNumber evidence="2">7.2.2.10</ecNumber>
    </recommendedName>
</protein>
<dbReference type="InterPro" id="IPR008250">
    <property type="entry name" value="ATPase_P-typ_transduc_dom_A_sf"/>
</dbReference>
<feature type="transmembrane region" description="Helical" evidence="9">
    <location>
        <begin position="716"/>
        <end position="735"/>
    </location>
</feature>
<keyword evidence="12" id="KW-1185">Reference proteome</keyword>
<dbReference type="PRINTS" id="PR00120">
    <property type="entry name" value="HATPASE"/>
</dbReference>
<dbReference type="SFLD" id="SFLDG00002">
    <property type="entry name" value="C1.7:_P-type_atpase_like"/>
    <property type="match status" value="1"/>
</dbReference>
<name>A0AAD9JBP6_9ANNE</name>
<dbReference type="GO" id="GO:0005388">
    <property type="term" value="F:P-type calcium transporter activity"/>
    <property type="evidence" value="ECO:0007669"/>
    <property type="project" value="UniProtKB-EC"/>
</dbReference>
<proteinExistence type="predicted"/>
<comment type="subcellular location">
    <subcellularLocation>
        <location evidence="1">Membrane</location>
        <topology evidence="1">Multi-pass membrane protein</topology>
    </subcellularLocation>
</comment>
<dbReference type="Pfam" id="PF00689">
    <property type="entry name" value="Cation_ATPase_C"/>
    <property type="match status" value="1"/>
</dbReference>
<dbReference type="Gene3D" id="3.40.1110.10">
    <property type="entry name" value="Calcium-transporting ATPase, cytoplasmic domain N"/>
    <property type="match status" value="1"/>
</dbReference>
<evidence type="ECO:0000256" key="3">
    <source>
        <dbReference type="ARBA" id="ARBA00022692"/>
    </source>
</evidence>
<dbReference type="SUPFAM" id="SSF81665">
    <property type="entry name" value="Calcium ATPase, transmembrane domain M"/>
    <property type="match status" value="1"/>
</dbReference>
<dbReference type="Pfam" id="PF00702">
    <property type="entry name" value="Hydrolase"/>
    <property type="match status" value="1"/>
</dbReference>
<evidence type="ECO:0000256" key="5">
    <source>
        <dbReference type="ARBA" id="ARBA00022840"/>
    </source>
</evidence>
<dbReference type="PANTHER" id="PTHR42861">
    <property type="entry name" value="CALCIUM-TRANSPORTING ATPASE"/>
    <property type="match status" value="1"/>
</dbReference>
<feature type="non-terminal residue" evidence="11">
    <location>
        <position position="1"/>
    </location>
</feature>
<evidence type="ECO:0000256" key="2">
    <source>
        <dbReference type="ARBA" id="ARBA00012790"/>
    </source>
</evidence>
<dbReference type="InterPro" id="IPR059000">
    <property type="entry name" value="ATPase_P-type_domA"/>
</dbReference>
<dbReference type="SUPFAM" id="SSF81660">
    <property type="entry name" value="Metal cation-transporting ATPase, ATP-binding domain N"/>
    <property type="match status" value="1"/>
</dbReference>
<dbReference type="PROSITE" id="PS00154">
    <property type="entry name" value="ATPASE_E1_E2"/>
    <property type="match status" value="1"/>
</dbReference>
<dbReference type="InterPro" id="IPR036412">
    <property type="entry name" value="HAD-like_sf"/>
</dbReference>
<reference evidence="11" key="1">
    <citation type="journal article" date="2023" name="Mol. Biol. Evol.">
        <title>Third-Generation Sequencing Reveals the Adaptive Role of the Epigenome in Three Deep-Sea Polychaetes.</title>
        <authorList>
            <person name="Perez M."/>
            <person name="Aroh O."/>
            <person name="Sun Y."/>
            <person name="Lan Y."/>
            <person name="Juniper S.K."/>
            <person name="Young C.R."/>
            <person name="Angers B."/>
            <person name="Qian P.Y."/>
        </authorList>
    </citation>
    <scope>NUCLEOTIDE SEQUENCE</scope>
    <source>
        <strain evidence="11">P08H-3</strain>
    </source>
</reference>
<dbReference type="AlphaFoldDB" id="A0AAD9JBP6"/>
<dbReference type="NCBIfam" id="TIGR01494">
    <property type="entry name" value="ATPase_P-type"/>
    <property type="match status" value="2"/>
</dbReference>
<dbReference type="InterPro" id="IPR018303">
    <property type="entry name" value="ATPase_P-typ_P_site"/>
</dbReference>
<dbReference type="SUPFAM" id="SSF56784">
    <property type="entry name" value="HAD-like"/>
    <property type="match status" value="1"/>
</dbReference>
<dbReference type="InterPro" id="IPR044492">
    <property type="entry name" value="P_typ_ATPase_HD_dom"/>
</dbReference>
<keyword evidence="5" id="KW-0067">ATP-binding</keyword>
<dbReference type="Gene3D" id="1.20.1110.10">
    <property type="entry name" value="Calcium-transporting ATPase, transmembrane domain"/>
    <property type="match status" value="2"/>
</dbReference>
<evidence type="ECO:0000313" key="11">
    <source>
        <dbReference type="EMBL" id="KAK2150123.1"/>
    </source>
</evidence>
<evidence type="ECO:0000256" key="4">
    <source>
        <dbReference type="ARBA" id="ARBA00022741"/>
    </source>
</evidence>